<reference evidence="4" key="1">
    <citation type="journal article" date="2018" name="Nat. Microbiol.">
        <title>Leveraging single-cell genomics to expand the fungal tree of life.</title>
        <authorList>
            <person name="Ahrendt S.R."/>
            <person name="Quandt C.A."/>
            <person name="Ciobanu D."/>
            <person name="Clum A."/>
            <person name="Salamov A."/>
            <person name="Andreopoulos B."/>
            <person name="Cheng J.F."/>
            <person name="Woyke T."/>
            <person name="Pelin A."/>
            <person name="Henrissat B."/>
            <person name="Reynolds N.K."/>
            <person name="Benny G.L."/>
            <person name="Smith M.E."/>
            <person name="James T.Y."/>
            <person name="Grigoriev I.V."/>
        </authorList>
    </citation>
    <scope>NUCLEOTIDE SEQUENCE [LARGE SCALE GENOMIC DNA]</scope>
    <source>
        <strain evidence="4">ATCC 52028</strain>
    </source>
</reference>
<feature type="compositionally biased region" description="Basic and acidic residues" evidence="1">
    <location>
        <begin position="95"/>
        <end position="110"/>
    </location>
</feature>
<evidence type="ECO:0000313" key="4">
    <source>
        <dbReference type="Proteomes" id="UP000268535"/>
    </source>
</evidence>
<accession>A0A4P9WW29</accession>
<organism evidence="3 4">
    <name type="scientific">Caulochytrium protostelioides</name>
    <dbReference type="NCBI Taxonomy" id="1555241"/>
    <lineage>
        <taxon>Eukaryota</taxon>
        <taxon>Fungi</taxon>
        <taxon>Fungi incertae sedis</taxon>
        <taxon>Chytridiomycota</taxon>
        <taxon>Chytridiomycota incertae sedis</taxon>
        <taxon>Chytridiomycetes</taxon>
        <taxon>Caulochytriales</taxon>
        <taxon>Caulochytriaceae</taxon>
        <taxon>Caulochytrium</taxon>
    </lineage>
</organism>
<dbReference type="Proteomes" id="UP000268535">
    <property type="component" value="Unassembled WGS sequence"/>
</dbReference>
<name>A0A4P9WW29_9FUNG</name>
<evidence type="ECO:0000256" key="1">
    <source>
        <dbReference type="SAM" id="MobiDB-lite"/>
    </source>
</evidence>
<evidence type="ECO:0000256" key="2">
    <source>
        <dbReference type="SAM" id="SignalP"/>
    </source>
</evidence>
<dbReference type="EMBL" id="ML009547">
    <property type="protein sequence ID" value="RKO96882.1"/>
    <property type="molecule type" value="Genomic_DNA"/>
</dbReference>
<feature type="chain" id="PRO_5020449185" evidence="2">
    <location>
        <begin position="21"/>
        <end position="110"/>
    </location>
</feature>
<dbReference type="AlphaFoldDB" id="A0A4P9WW29"/>
<feature type="signal peptide" evidence="2">
    <location>
        <begin position="1"/>
        <end position="20"/>
    </location>
</feature>
<evidence type="ECO:0000313" key="3">
    <source>
        <dbReference type="EMBL" id="RKO96882.1"/>
    </source>
</evidence>
<keyword evidence="2" id="KW-0732">Signal</keyword>
<proteinExistence type="predicted"/>
<protein>
    <submittedName>
        <fullName evidence="3">Uncharacterized protein</fullName>
    </submittedName>
</protein>
<sequence>MNPGRWLLVALVMAVATVMAAPARTLAPFKSWSPDHPVVVSGTNYWHHRIPEIEATARSQTKQIKPSPKNAVLPPVTAGLQRVTDQPVNFNPLDPEYKKREEEKKRKKNE</sequence>
<gene>
    <name evidence="3" type="ORF">CAUPRSCDRAFT_11421</name>
</gene>
<feature type="region of interest" description="Disordered" evidence="1">
    <location>
        <begin position="57"/>
        <end position="110"/>
    </location>
</feature>